<dbReference type="EMBL" id="JAGPXC010000001">
    <property type="protein sequence ID" value="KAH6659129.1"/>
    <property type="molecule type" value="Genomic_DNA"/>
</dbReference>
<evidence type="ECO:0000313" key="3">
    <source>
        <dbReference type="EMBL" id="KAH6659129.1"/>
    </source>
</evidence>
<accession>A0A9P8UW70</accession>
<dbReference type="OrthoDB" id="5232919at2759"/>
<dbReference type="PANTHER" id="PTHR47558:SF1">
    <property type="entry name" value="HISTONE DEACETYLASE HOS3"/>
    <property type="match status" value="1"/>
</dbReference>
<dbReference type="Proteomes" id="UP000758603">
    <property type="component" value="Unassembled WGS sequence"/>
</dbReference>
<dbReference type="AlphaFoldDB" id="A0A9P8UW70"/>
<dbReference type="RefSeq" id="XP_045963260.1">
    <property type="nucleotide sequence ID" value="XM_046104445.1"/>
</dbReference>
<dbReference type="SUPFAM" id="SSF52768">
    <property type="entry name" value="Arginase/deacetylase"/>
    <property type="match status" value="1"/>
</dbReference>
<feature type="region of interest" description="Disordered" evidence="1">
    <location>
        <begin position="1028"/>
        <end position="1122"/>
    </location>
</feature>
<evidence type="ECO:0000256" key="1">
    <source>
        <dbReference type="SAM" id="MobiDB-lite"/>
    </source>
</evidence>
<dbReference type="GO" id="GO:0010468">
    <property type="term" value="P:regulation of gene expression"/>
    <property type="evidence" value="ECO:0007669"/>
    <property type="project" value="UniProtKB-ARBA"/>
</dbReference>
<dbReference type="InterPro" id="IPR023801">
    <property type="entry name" value="His_deacetylse_dom"/>
</dbReference>
<reference evidence="3" key="1">
    <citation type="journal article" date="2021" name="Nat. Commun.">
        <title>Genetic determinants of endophytism in the Arabidopsis root mycobiome.</title>
        <authorList>
            <person name="Mesny F."/>
            <person name="Miyauchi S."/>
            <person name="Thiergart T."/>
            <person name="Pickel B."/>
            <person name="Atanasova L."/>
            <person name="Karlsson M."/>
            <person name="Huettel B."/>
            <person name="Barry K.W."/>
            <person name="Haridas S."/>
            <person name="Chen C."/>
            <person name="Bauer D."/>
            <person name="Andreopoulos W."/>
            <person name="Pangilinan J."/>
            <person name="LaButti K."/>
            <person name="Riley R."/>
            <person name="Lipzen A."/>
            <person name="Clum A."/>
            <person name="Drula E."/>
            <person name="Henrissat B."/>
            <person name="Kohler A."/>
            <person name="Grigoriev I.V."/>
            <person name="Martin F.M."/>
            <person name="Hacquard S."/>
        </authorList>
    </citation>
    <scope>NUCLEOTIDE SEQUENCE</scope>
    <source>
        <strain evidence="3">MPI-SDFR-AT-0073</strain>
    </source>
</reference>
<evidence type="ECO:0000259" key="2">
    <source>
        <dbReference type="Pfam" id="PF00850"/>
    </source>
</evidence>
<dbReference type="FunFam" id="3.40.800.20:FF:000011">
    <property type="entry name" value="Histone deacetylase HOS3"/>
    <property type="match status" value="1"/>
</dbReference>
<name>A0A9P8UW70_9PEZI</name>
<organism evidence="3 4">
    <name type="scientific">Truncatella angustata</name>
    <dbReference type="NCBI Taxonomy" id="152316"/>
    <lineage>
        <taxon>Eukaryota</taxon>
        <taxon>Fungi</taxon>
        <taxon>Dikarya</taxon>
        <taxon>Ascomycota</taxon>
        <taxon>Pezizomycotina</taxon>
        <taxon>Sordariomycetes</taxon>
        <taxon>Xylariomycetidae</taxon>
        <taxon>Amphisphaeriales</taxon>
        <taxon>Sporocadaceae</taxon>
        <taxon>Truncatella</taxon>
    </lineage>
</organism>
<comment type="caution">
    <text evidence="3">The sequence shown here is derived from an EMBL/GenBank/DDBJ whole genome shotgun (WGS) entry which is preliminary data.</text>
</comment>
<keyword evidence="4" id="KW-1185">Reference proteome</keyword>
<feature type="compositionally biased region" description="Polar residues" evidence="1">
    <location>
        <begin position="902"/>
        <end position="919"/>
    </location>
</feature>
<feature type="compositionally biased region" description="Low complexity" evidence="1">
    <location>
        <begin position="36"/>
        <end position="96"/>
    </location>
</feature>
<feature type="compositionally biased region" description="Low complexity" evidence="1">
    <location>
        <begin position="108"/>
        <end position="120"/>
    </location>
</feature>
<dbReference type="InterPro" id="IPR037138">
    <property type="entry name" value="His_deacetylse_dom_sf"/>
</dbReference>
<proteinExistence type="predicted"/>
<dbReference type="GeneID" id="70133336"/>
<feature type="compositionally biased region" description="Polar residues" evidence="1">
    <location>
        <begin position="1038"/>
        <end position="1051"/>
    </location>
</feature>
<feature type="region of interest" description="Disordered" evidence="1">
    <location>
        <begin position="36"/>
        <end position="145"/>
    </location>
</feature>
<feature type="compositionally biased region" description="Low complexity" evidence="1">
    <location>
        <begin position="989"/>
        <end position="1000"/>
    </location>
</feature>
<dbReference type="Gene3D" id="3.40.800.20">
    <property type="entry name" value="Histone deacetylase domain"/>
    <property type="match status" value="1"/>
</dbReference>
<dbReference type="Pfam" id="PF00850">
    <property type="entry name" value="Hist_deacetyl"/>
    <property type="match status" value="1"/>
</dbReference>
<dbReference type="InterPro" id="IPR000286">
    <property type="entry name" value="HDACs"/>
</dbReference>
<feature type="domain" description="Histone deacetylase" evidence="2">
    <location>
        <begin position="280"/>
        <end position="606"/>
    </location>
</feature>
<gene>
    <name evidence="3" type="ORF">BKA67DRAFT_589336</name>
</gene>
<dbReference type="InterPro" id="IPR023696">
    <property type="entry name" value="Ureohydrolase_dom_sf"/>
</dbReference>
<feature type="compositionally biased region" description="Basic and acidic residues" evidence="1">
    <location>
        <begin position="1028"/>
        <end position="1037"/>
    </location>
</feature>
<feature type="region of interest" description="Disordered" evidence="1">
    <location>
        <begin position="1207"/>
        <end position="1252"/>
    </location>
</feature>
<protein>
    <submittedName>
        <fullName evidence="3">Histone deacetylase domain-containing protein</fullName>
    </submittedName>
</protein>
<dbReference type="InterPro" id="IPR053244">
    <property type="entry name" value="HDAC_HD_type_1"/>
</dbReference>
<feature type="compositionally biased region" description="Polar residues" evidence="1">
    <location>
        <begin position="97"/>
        <end position="107"/>
    </location>
</feature>
<dbReference type="PANTHER" id="PTHR47558">
    <property type="entry name" value="HISTONE DEACETYLASE HOS3"/>
    <property type="match status" value="1"/>
</dbReference>
<evidence type="ECO:0000313" key="4">
    <source>
        <dbReference type="Proteomes" id="UP000758603"/>
    </source>
</evidence>
<dbReference type="PRINTS" id="PR01270">
    <property type="entry name" value="HDASUPER"/>
</dbReference>
<feature type="compositionally biased region" description="Low complexity" evidence="1">
    <location>
        <begin position="962"/>
        <end position="979"/>
    </location>
</feature>
<sequence length="1252" mass="135585">MAAPSGSGDSPVNNYNIANNAGANADLLHSLNKLSLSATDSRSPSRSSSTSPNPAARALSRLDRLAIASSPSRTSAPRSPSALSVSSPHARSVSSPYAQSPSRSGTPSLLRKSSTSSLRSANGTTPNHASSRRSSSALLSPAGARTSIYGTSPNILEVEERSQKTENSVAQEYFARELLYHHISDDAPAPKSETLVILQDACYKHRFQRPFTGKGNLGTIVERPERLQAVYTGVAMAYVRLGERHEDGRTPIGADADPSTMQVPFDIRKTDRKIPLDSPVVTNVHGARWMEELLMICGSAKSKLDAGTLEIERPDIDRGHGAKDPTPFHRGDLYLSPESLSAFEGAIGATCEAVDAVFSDSATKRAFVAVRPPGHHCDASFPHGFCWLNNVQVGIMHGFMNHGLTHAAIIDFDLHHGDGSQDITWDYNYRKHWAKGNAAQWKKNSIGYFSVHDIQSYPCEQGDQDTVKKASLCIEDAFSQTIWNVHLQQWKDHTDFWFQYRTRIVAVLDKARAYLRREADKFRAAGQEPKAVIFFSAGFDASEFESPGMQRHHVNVPTEFYARISRDVVKMSFEEGLAVDGRIVSCLEGGYSDRALYSGVLSHLSGLAGGDVRAKEDAAGGLNRSGSHRRIGSTASPLSRRSTLSSSDSDARSKVAGFPYESSWWTASELDRLDAVRAAPVVQPRIVRNVATPTYCSPTQSSNAKVSELAKARRTVSGFSSPSAVQQTYIRAPSPPPPAVYWPIASLELSRLLIPSDSQVASFTWEEMKIEETRIKKEQKEQKERERLERLGVSSSPIDGEIDMSNVPVVRKSGRERKPVSYTEPEDPNKNRRRTVAGAAVIATDKATARGIPTNAGAKHTRLPSRRLSASSAMSIAIVDAAIPPPPAETFTSFDAFERPGTAQTVRPDSSLSMRTTTGPVPVKKTRPTAVRKDSNKSATTSARKPRTTAPKAASKTKVKDSTATATSSRRSSRPSSPAHAKHAGEGPGPSNGESSAAPPDGNDLAGITNGMKKIKINIITKEMKEARNKVAKDKDSAISTPATEQPTQFPITPKAEEEEATTPPQPSQDLRATLPPAALQQPEPIPLVPNKETELPSRQPTPIASADLTLSPGTPAVSVPQDSHLFIPYQPEGATPQPLPQTAPTKWMAPNTIETPTGFRGHNFTATSAIPFSPAKRQHVSTPMPAGGRYLPQMSQQAVFAGDFIPSPEKEASDDFHAASDFKGEMTPQTRADNRTYHPSTEIPETPGNRF</sequence>
<feature type="region of interest" description="Disordered" evidence="1">
    <location>
        <begin position="812"/>
        <end position="833"/>
    </location>
</feature>
<feature type="region of interest" description="Disordered" evidence="1">
    <location>
        <begin position="898"/>
        <end position="1009"/>
    </location>
</feature>
<feature type="compositionally biased region" description="Basic and acidic residues" evidence="1">
    <location>
        <begin position="1209"/>
        <end position="1225"/>
    </location>
</feature>
<feature type="region of interest" description="Disordered" evidence="1">
    <location>
        <begin position="618"/>
        <end position="653"/>
    </location>
</feature>
<feature type="compositionally biased region" description="Low complexity" evidence="1">
    <location>
        <begin position="633"/>
        <end position="648"/>
    </location>
</feature>
<dbReference type="GO" id="GO:0004407">
    <property type="term" value="F:histone deacetylase activity"/>
    <property type="evidence" value="ECO:0007669"/>
    <property type="project" value="TreeGrafter"/>
</dbReference>
<dbReference type="GO" id="GO:0005634">
    <property type="term" value="C:nucleus"/>
    <property type="evidence" value="ECO:0007669"/>
    <property type="project" value="TreeGrafter"/>
</dbReference>